<proteinExistence type="predicted"/>
<reference evidence="2" key="1">
    <citation type="submission" date="2017-08" db="EMBL/GenBank/DDBJ databases">
        <authorList>
            <person name="Varghese N."/>
            <person name="Submissions S."/>
        </authorList>
    </citation>
    <scope>NUCLEOTIDE SEQUENCE [LARGE SCALE GENOMIC DNA]</scope>
    <source>
        <strain evidence="2">JA276</strain>
    </source>
</reference>
<protein>
    <submittedName>
        <fullName evidence="1">Uncharacterized protein</fullName>
    </submittedName>
</protein>
<dbReference type="EMBL" id="OBMT01000001">
    <property type="protein sequence ID" value="SOB93581.1"/>
    <property type="molecule type" value="Genomic_DNA"/>
</dbReference>
<accession>A0A285RHM4</accession>
<organism evidence="1 2">
    <name type="scientific">Rhodobacter maris</name>
    <dbReference type="NCBI Taxonomy" id="446682"/>
    <lineage>
        <taxon>Bacteria</taxon>
        <taxon>Pseudomonadati</taxon>
        <taxon>Pseudomonadota</taxon>
        <taxon>Alphaproteobacteria</taxon>
        <taxon>Rhodobacterales</taxon>
        <taxon>Rhodobacter group</taxon>
        <taxon>Rhodobacter</taxon>
    </lineage>
</organism>
<name>A0A285RHM4_9RHOB</name>
<evidence type="ECO:0000313" key="1">
    <source>
        <dbReference type="EMBL" id="SOB93581.1"/>
    </source>
</evidence>
<dbReference type="Proteomes" id="UP000219111">
    <property type="component" value="Unassembled WGS sequence"/>
</dbReference>
<sequence length="78" mass="8687">MLRHARDLIPAALPMQGSPRSYVATRISAVCRSLDRAVSGCRRVSTRTGVVLCDRLCFFSNEVAECRSRGQTDMELNQ</sequence>
<gene>
    <name evidence="1" type="ORF">SAMN05877831_101203</name>
</gene>
<dbReference type="AlphaFoldDB" id="A0A285RHM4"/>
<evidence type="ECO:0000313" key="2">
    <source>
        <dbReference type="Proteomes" id="UP000219111"/>
    </source>
</evidence>
<keyword evidence="2" id="KW-1185">Reference proteome</keyword>